<evidence type="ECO:0000313" key="1">
    <source>
        <dbReference type="EMBL" id="KAI4869849.1"/>
    </source>
</evidence>
<evidence type="ECO:0000313" key="2">
    <source>
        <dbReference type="Proteomes" id="UP001497700"/>
    </source>
</evidence>
<keyword evidence="2" id="KW-1185">Reference proteome</keyword>
<sequence>MSNPQRAVCTACLEDKPLADFPGTTLTRNCAHPSSLCLECVTSYINSQIQGTTPEHTRCPECEEQLDYDAIRLFANPELFNLSQRLAIDSLISKQPSFVWCPLGCGTGQVHPSGADQPLVYCLRCGRHFCFRHRAAWHSDYTCDEYDAFLANTRGFRSRAQIRREEDRAGERAYRRYRQQLDKAEARIAQSLLRTAKAKEARRRAKQRRREEERRRQAEERARRDEERRAREALEIQARIKEEERKTNRFLMSCPHCGIPNVKISGW</sequence>
<dbReference type="EMBL" id="MU393427">
    <property type="protein sequence ID" value="KAI4869849.1"/>
    <property type="molecule type" value="Genomic_DNA"/>
</dbReference>
<dbReference type="Proteomes" id="UP001497700">
    <property type="component" value="Unassembled WGS sequence"/>
</dbReference>
<organism evidence="1 2">
    <name type="scientific">Hypoxylon rubiginosum</name>
    <dbReference type="NCBI Taxonomy" id="110542"/>
    <lineage>
        <taxon>Eukaryota</taxon>
        <taxon>Fungi</taxon>
        <taxon>Dikarya</taxon>
        <taxon>Ascomycota</taxon>
        <taxon>Pezizomycotina</taxon>
        <taxon>Sordariomycetes</taxon>
        <taxon>Xylariomycetidae</taxon>
        <taxon>Xylariales</taxon>
        <taxon>Hypoxylaceae</taxon>
        <taxon>Hypoxylon</taxon>
    </lineage>
</organism>
<accession>A0ACB9ZFA1</accession>
<comment type="caution">
    <text evidence="1">The sequence shown here is derived from an EMBL/GenBank/DDBJ whole genome shotgun (WGS) entry which is preliminary data.</text>
</comment>
<protein>
    <submittedName>
        <fullName evidence="1">Uncharacterized protein</fullName>
    </submittedName>
</protein>
<gene>
    <name evidence="1" type="ORF">F4820DRAFT_443636</name>
</gene>
<proteinExistence type="predicted"/>
<name>A0ACB9ZFA1_9PEZI</name>
<reference evidence="1 2" key="1">
    <citation type="journal article" date="2022" name="New Phytol.">
        <title>Ecological generalism drives hyperdiversity of secondary metabolite gene clusters in xylarialean endophytes.</title>
        <authorList>
            <person name="Franco M.E.E."/>
            <person name="Wisecaver J.H."/>
            <person name="Arnold A.E."/>
            <person name="Ju Y.M."/>
            <person name="Slot J.C."/>
            <person name="Ahrendt S."/>
            <person name="Moore L.P."/>
            <person name="Eastman K.E."/>
            <person name="Scott K."/>
            <person name="Konkel Z."/>
            <person name="Mondo S.J."/>
            <person name="Kuo A."/>
            <person name="Hayes R.D."/>
            <person name="Haridas S."/>
            <person name="Andreopoulos B."/>
            <person name="Riley R."/>
            <person name="LaButti K."/>
            <person name="Pangilinan J."/>
            <person name="Lipzen A."/>
            <person name="Amirebrahimi M."/>
            <person name="Yan J."/>
            <person name="Adam C."/>
            <person name="Keymanesh K."/>
            <person name="Ng V."/>
            <person name="Louie K."/>
            <person name="Northen T."/>
            <person name="Drula E."/>
            <person name="Henrissat B."/>
            <person name="Hsieh H.M."/>
            <person name="Youens-Clark K."/>
            <person name="Lutzoni F."/>
            <person name="Miadlikowska J."/>
            <person name="Eastwood D.C."/>
            <person name="Hamelin R.C."/>
            <person name="Grigoriev I.V."/>
            <person name="U'Ren J.M."/>
        </authorList>
    </citation>
    <scope>NUCLEOTIDE SEQUENCE [LARGE SCALE GENOMIC DNA]</scope>
    <source>
        <strain evidence="1 2">CBS 119005</strain>
    </source>
</reference>